<reference evidence="2 3" key="1">
    <citation type="submission" date="2016-06" db="EMBL/GenBank/DDBJ databases">
        <authorList>
            <person name="Kjaerup R.B."/>
            <person name="Dalgaard T.S."/>
            <person name="Juul-Madsen H.R."/>
        </authorList>
    </citation>
    <scope>NUCLEOTIDE SEQUENCE [LARGE SCALE GENOMIC DNA]</scope>
    <source>
        <strain evidence="2 3">Pb300</strain>
    </source>
</reference>
<keyword evidence="1" id="KW-0472">Membrane</keyword>
<keyword evidence="1" id="KW-0812">Transmembrane</keyword>
<dbReference type="PANTHER" id="PTHR37535">
    <property type="entry name" value="FLUG DOMAIN PROTEIN"/>
    <property type="match status" value="1"/>
</dbReference>
<dbReference type="AlphaFoldDB" id="A0A1D2J3R7"/>
<dbReference type="VEuPathDB" id="FungiDB:PABG_06385"/>
<gene>
    <name evidence="2" type="ORF">ACO22_07765</name>
</gene>
<dbReference type="Pfam" id="PF11917">
    <property type="entry name" value="DUF3435"/>
    <property type="match status" value="1"/>
</dbReference>
<keyword evidence="1" id="KW-1133">Transmembrane helix</keyword>
<dbReference type="EMBL" id="LZYO01000666">
    <property type="protein sequence ID" value="ODH12934.1"/>
    <property type="molecule type" value="Genomic_DNA"/>
</dbReference>
<dbReference type="PANTHER" id="PTHR37535:SF2">
    <property type="entry name" value="FINGER DOMAIN PROTEIN, PUTATIVE (AFU_ORTHOLOGUE AFUA_6G09300)-RELATED"/>
    <property type="match status" value="1"/>
</dbReference>
<name>A0A1D2J3R7_PARBR</name>
<evidence type="ECO:0000313" key="3">
    <source>
        <dbReference type="Proteomes" id="UP000242814"/>
    </source>
</evidence>
<dbReference type="InterPro" id="IPR021842">
    <property type="entry name" value="DUF3435"/>
</dbReference>
<feature type="transmembrane region" description="Helical" evidence="1">
    <location>
        <begin position="81"/>
        <end position="102"/>
    </location>
</feature>
<sequence length="165" mass="19198">MAQSQNQMIELITDKKKLSCNSRSSETMYIDDLAEYNCVLLATNEMKFQISWVCIQLILYTQLAETHMGMKNVNTFWLSEIIYDLTLVLSSHVFLLGMLFHIQVFKSSSIKTAEQLYSLSILNRLNQQELPLQNDLLDKFIFCMMVCKKDDIQITHERQLITSSL</sequence>
<dbReference type="VEuPathDB" id="FungiDB:PADG_04411"/>
<organism evidence="2 3">
    <name type="scientific">Paracoccidioides brasiliensis</name>
    <dbReference type="NCBI Taxonomy" id="121759"/>
    <lineage>
        <taxon>Eukaryota</taxon>
        <taxon>Fungi</taxon>
        <taxon>Dikarya</taxon>
        <taxon>Ascomycota</taxon>
        <taxon>Pezizomycotina</taxon>
        <taxon>Eurotiomycetes</taxon>
        <taxon>Eurotiomycetidae</taxon>
        <taxon>Onygenales</taxon>
        <taxon>Ajellomycetaceae</taxon>
        <taxon>Paracoccidioides</taxon>
    </lineage>
</organism>
<comment type="caution">
    <text evidence="2">The sequence shown here is derived from an EMBL/GenBank/DDBJ whole genome shotgun (WGS) entry which is preliminary data.</text>
</comment>
<protein>
    <submittedName>
        <fullName evidence="2">Uncharacterized protein</fullName>
    </submittedName>
</protein>
<evidence type="ECO:0000313" key="2">
    <source>
        <dbReference type="EMBL" id="ODH12934.1"/>
    </source>
</evidence>
<evidence type="ECO:0000256" key="1">
    <source>
        <dbReference type="SAM" id="Phobius"/>
    </source>
</evidence>
<proteinExistence type="predicted"/>
<dbReference type="Proteomes" id="UP000242814">
    <property type="component" value="Unassembled WGS sequence"/>
</dbReference>
<accession>A0A1D2J3R7</accession>